<dbReference type="PANTHER" id="PTHR43586">
    <property type="entry name" value="CYSTEINE DESULFURASE"/>
    <property type="match status" value="1"/>
</dbReference>
<comment type="catalytic activity">
    <reaction evidence="5">
        <text>(sulfur carrier)-H + L-cysteine = (sulfur carrier)-SH + L-alanine</text>
        <dbReference type="Rhea" id="RHEA:43892"/>
        <dbReference type="Rhea" id="RHEA-COMP:14737"/>
        <dbReference type="Rhea" id="RHEA-COMP:14739"/>
        <dbReference type="ChEBI" id="CHEBI:29917"/>
        <dbReference type="ChEBI" id="CHEBI:35235"/>
        <dbReference type="ChEBI" id="CHEBI:57972"/>
        <dbReference type="ChEBI" id="CHEBI:64428"/>
        <dbReference type="EC" id="2.8.1.7"/>
    </reaction>
</comment>
<comment type="caution">
    <text evidence="8">The sequence shown here is derived from an EMBL/GenBank/DDBJ whole genome shotgun (WGS) entry which is preliminary data.</text>
</comment>
<evidence type="ECO:0000256" key="6">
    <source>
        <dbReference type="RuleBase" id="RU004504"/>
    </source>
</evidence>
<dbReference type="GO" id="GO:0031071">
    <property type="term" value="F:cysteine desulfurase activity"/>
    <property type="evidence" value="ECO:0007669"/>
    <property type="project" value="UniProtKB-EC"/>
</dbReference>
<evidence type="ECO:0000256" key="3">
    <source>
        <dbReference type="ARBA" id="ARBA00012239"/>
    </source>
</evidence>
<dbReference type="PROSITE" id="PS00595">
    <property type="entry name" value="AA_TRANSFER_CLASS_5"/>
    <property type="match status" value="1"/>
</dbReference>
<dbReference type="SUPFAM" id="SSF53383">
    <property type="entry name" value="PLP-dependent transferases"/>
    <property type="match status" value="1"/>
</dbReference>
<dbReference type="InterPro" id="IPR015421">
    <property type="entry name" value="PyrdxlP-dep_Trfase_major"/>
</dbReference>
<dbReference type="Gene3D" id="3.90.1150.10">
    <property type="entry name" value="Aspartate Aminotransferase, domain 1"/>
    <property type="match status" value="1"/>
</dbReference>
<keyword evidence="8" id="KW-0808">Transferase</keyword>
<dbReference type="InterPro" id="IPR000192">
    <property type="entry name" value="Aminotrans_V_dom"/>
</dbReference>
<name>A0A8J6YC37_9BACT</name>
<dbReference type="NCBIfam" id="TIGR01977">
    <property type="entry name" value="am_tr_V_EF2568"/>
    <property type="match status" value="1"/>
</dbReference>
<dbReference type="PANTHER" id="PTHR43586:SF4">
    <property type="entry name" value="ISOPENICILLIN N EPIMERASE"/>
    <property type="match status" value="1"/>
</dbReference>
<evidence type="ECO:0000259" key="7">
    <source>
        <dbReference type="Pfam" id="PF00266"/>
    </source>
</evidence>
<evidence type="ECO:0000256" key="4">
    <source>
        <dbReference type="ARBA" id="ARBA00022898"/>
    </source>
</evidence>
<dbReference type="InterPro" id="IPR015424">
    <property type="entry name" value="PyrdxlP-dep_Trfase"/>
</dbReference>
<dbReference type="InterPro" id="IPR016454">
    <property type="entry name" value="Cysteine_dSase"/>
</dbReference>
<dbReference type="InterPro" id="IPR010969">
    <property type="entry name" value="Cys_dSase-rel_unknwn_funct"/>
</dbReference>
<dbReference type="EMBL" id="JACXWA010000120">
    <property type="protein sequence ID" value="MBD3871165.1"/>
    <property type="molecule type" value="Genomic_DNA"/>
</dbReference>
<dbReference type="EC" id="2.8.1.7" evidence="3"/>
<evidence type="ECO:0000256" key="1">
    <source>
        <dbReference type="ARBA" id="ARBA00001933"/>
    </source>
</evidence>
<dbReference type="AlphaFoldDB" id="A0A8J6YC37"/>
<comment type="cofactor">
    <cofactor evidence="1 6">
        <name>pyridoxal 5'-phosphate</name>
        <dbReference type="ChEBI" id="CHEBI:597326"/>
    </cofactor>
</comment>
<keyword evidence="4" id="KW-0663">Pyridoxal phosphate</keyword>
<organism evidence="8 9">
    <name type="scientific">Candidatus Sulfomarinibacter kjeldsenii</name>
    <dbReference type="NCBI Taxonomy" id="2885994"/>
    <lineage>
        <taxon>Bacteria</taxon>
        <taxon>Pseudomonadati</taxon>
        <taxon>Acidobacteriota</taxon>
        <taxon>Thermoanaerobaculia</taxon>
        <taxon>Thermoanaerobaculales</taxon>
        <taxon>Candidatus Sulfomarinibacteraceae</taxon>
        <taxon>Candidatus Sulfomarinibacter</taxon>
    </lineage>
</organism>
<dbReference type="PIRSF" id="PIRSF005572">
    <property type="entry name" value="NifS"/>
    <property type="match status" value="1"/>
</dbReference>
<evidence type="ECO:0000256" key="5">
    <source>
        <dbReference type="ARBA" id="ARBA00050776"/>
    </source>
</evidence>
<sequence>MSDFVYLDNAATTFPKPPEVIQFMCDFYQTRGVNPGRTGFDLALEAEETLADGRRALTEFFAGGDPNRLVFSYNVTDALNLLISSVLVPGDHAITTCLEHNSVLRPMYMHRERGVEVDFVPFDGRGYVDPDDIARRIRPNTKLVVMNHGSNVIGTIQPVAEVGRICRERGVLFAIDAAQTAGLVPIDVNAMNIDVVCFTGHKSLFGPSGTGGMYICEHVEITPCRAGGTGVMSALKGQPDAYPWRMEFGTVNTMGVSGLLAAQKWIADRGGVGAIYEHEMRHAKRLHEGLSAIDGVKLYCADLDHDHLPVFVFNIDGMPADQTGTFLDVEHDIITRTGLHCAPQVHEGIGTFETDGTVRFSPGVFTTDEEVERAIEAVAETAEIGQERIGAAKQPVLATNA</sequence>
<dbReference type="Proteomes" id="UP000598633">
    <property type="component" value="Unassembled WGS sequence"/>
</dbReference>
<dbReference type="InterPro" id="IPR015422">
    <property type="entry name" value="PyrdxlP-dep_Trfase_small"/>
</dbReference>
<dbReference type="Pfam" id="PF00266">
    <property type="entry name" value="Aminotran_5"/>
    <property type="match status" value="1"/>
</dbReference>
<dbReference type="InterPro" id="IPR020578">
    <property type="entry name" value="Aminotrans_V_PyrdxlP_BS"/>
</dbReference>
<dbReference type="Gene3D" id="3.40.640.10">
    <property type="entry name" value="Type I PLP-dependent aspartate aminotransferase-like (Major domain)"/>
    <property type="match status" value="1"/>
</dbReference>
<comment type="similarity">
    <text evidence="2">Belongs to the class-V pyridoxal-phosphate-dependent aminotransferase family. Csd subfamily.</text>
</comment>
<evidence type="ECO:0000313" key="9">
    <source>
        <dbReference type="Proteomes" id="UP000598633"/>
    </source>
</evidence>
<evidence type="ECO:0000313" key="8">
    <source>
        <dbReference type="EMBL" id="MBD3871165.1"/>
    </source>
</evidence>
<dbReference type="GO" id="GO:0008483">
    <property type="term" value="F:transaminase activity"/>
    <property type="evidence" value="ECO:0007669"/>
    <property type="project" value="UniProtKB-KW"/>
</dbReference>
<protein>
    <recommendedName>
        <fullName evidence="3">cysteine desulfurase</fullName>
        <ecNumber evidence="3">2.8.1.7</ecNumber>
    </recommendedName>
</protein>
<feature type="domain" description="Aminotransferase class V" evidence="7">
    <location>
        <begin position="5"/>
        <end position="373"/>
    </location>
</feature>
<accession>A0A8J6YC37</accession>
<keyword evidence="8" id="KW-0032">Aminotransferase</keyword>
<proteinExistence type="inferred from homology"/>
<reference evidence="8 9" key="1">
    <citation type="submission" date="2020-08" db="EMBL/GenBank/DDBJ databases">
        <title>Acidobacteriota in marine sediments use diverse sulfur dissimilation pathways.</title>
        <authorList>
            <person name="Wasmund K."/>
        </authorList>
    </citation>
    <scope>NUCLEOTIDE SEQUENCE [LARGE SCALE GENOMIC DNA]</scope>
    <source>
        <strain evidence="8">MAG AM3-A</strain>
    </source>
</reference>
<gene>
    <name evidence="8" type="ORF">IFJ97_07395</name>
</gene>
<evidence type="ECO:0000256" key="2">
    <source>
        <dbReference type="ARBA" id="ARBA00010447"/>
    </source>
</evidence>